<dbReference type="Gene3D" id="2.40.50.140">
    <property type="entry name" value="Nucleic acid-binding proteins"/>
    <property type="match status" value="1"/>
</dbReference>
<proteinExistence type="predicted"/>
<keyword evidence="2" id="KW-1185">Reference proteome</keyword>
<organism evidence="1 2">
    <name type="scientific">Enterospora canceri</name>
    <dbReference type="NCBI Taxonomy" id="1081671"/>
    <lineage>
        <taxon>Eukaryota</taxon>
        <taxon>Fungi</taxon>
        <taxon>Fungi incertae sedis</taxon>
        <taxon>Microsporidia</taxon>
        <taxon>Enterocytozoonidae</taxon>
        <taxon>Enterospora</taxon>
    </lineage>
</organism>
<dbReference type="Proteomes" id="UP000192639">
    <property type="component" value="Unassembled WGS sequence"/>
</dbReference>
<comment type="caution">
    <text evidence="1">The sequence shown here is derived from an EMBL/GenBank/DDBJ whole genome shotgun (WGS) entry which is preliminary data.</text>
</comment>
<gene>
    <name evidence="1" type="ORF">ECANGB1_840</name>
</gene>
<dbReference type="OrthoDB" id="2193823at2759"/>
<dbReference type="InterPro" id="IPR012340">
    <property type="entry name" value="NA-bd_OB-fold"/>
</dbReference>
<dbReference type="EMBL" id="LWDP01000023">
    <property type="protein sequence ID" value="ORD94371.1"/>
    <property type="molecule type" value="Genomic_DNA"/>
</dbReference>
<sequence>MQTEIIASIFKIDRKPYELVPKAFLRNSEMEMSVDYHSGLLKLSEGDEVEIKLYLNEMPEMEQNAYVMSGIVYEVDDSNVKCSFGGLLLDYKGRNEDIESGAIIHASIKRI</sequence>
<dbReference type="SUPFAM" id="SSF50249">
    <property type="entry name" value="Nucleic acid-binding proteins"/>
    <property type="match status" value="1"/>
</dbReference>
<dbReference type="VEuPathDB" id="MicrosporidiaDB:ECANGB1_840"/>
<protein>
    <submittedName>
        <fullName evidence="1">Uncharacterized protein</fullName>
    </submittedName>
</protein>
<reference evidence="1 2" key="1">
    <citation type="journal article" date="2017" name="Environ. Microbiol.">
        <title>Decay of the glycolytic pathway and adaptation to intranuclear parasitism within Enterocytozoonidae microsporidia.</title>
        <authorList>
            <person name="Wiredu Boakye D."/>
            <person name="Jaroenlak P."/>
            <person name="Prachumwat A."/>
            <person name="Williams T.A."/>
            <person name="Bateman K.S."/>
            <person name="Itsathitphaisarn O."/>
            <person name="Sritunyalucksana K."/>
            <person name="Paszkiewicz K.H."/>
            <person name="Moore K.A."/>
            <person name="Stentiford G.D."/>
            <person name="Williams B.A."/>
        </authorList>
    </citation>
    <scope>NUCLEOTIDE SEQUENCE [LARGE SCALE GENOMIC DNA]</scope>
    <source>
        <strain evidence="1 2">GB1</strain>
    </source>
</reference>
<evidence type="ECO:0000313" key="1">
    <source>
        <dbReference type="EMBL" id="ORD94371.1"/>
    </source>
</evidence>
<accession>A0A1Y1S7C9</accession>
<name>A0A1Y1S7C9_9MICR</name>
<evidence type="ECO:0000313" key="2">
    <source>
        <dbReference type="Proteomes" id="UP000192639"/>
    </source>
</evidence>
<dbReference type="AlphaFoldDB" id="A0A1Y1S7C9"/>